<protein>
    <recommendedName>
        <fullName evidence="5">DOT1 domain-containing protein</fullName>
    </recommendedName>
</protein>
<feature type="domain" description="DOT1" evidence="5">
    <location>
        <begin position="131"/>
        <end position="196"/>
    </location>
</feature>
<evidence type="ECO:0000256" key="3">
    <source>
        <dbReference type="ARBA" id="ARBA00022679"/>
    </source>
</evidence>
<dbReference type="Pfam" id="PF08123">
    <property type="entry name" value="DOT1"/>
    <property type="match status" value="1"/>
</dbReference>
<dbReference type="AlphaFoldDB" id="A0AAE0G6N5"/>
<dbReference type="InterPro" id="IPR026170">
    <property type="entry name" value="FAM173A/B"/>
</dbReference>
<comment type="caution">
    <text evidence="6">The sequence shown here is derived from an EMBL/GenBank/DDBJ whole genome shotgun (WGS) entry which is preliminary data.</text>
</comment>
<dbReference type="GO" id="GO:0031151">
    <property type="term" value="F:histone H3K79 methyltransferase activity"/>
    <property type="evidence" value="ECO:0007669"/>
    <property type="project" value="InterPro"/>
</dbReference>
<proteinExistence type="inferred from homology"/>
<evidence type="ECO:0000256" key="2">
    <source>
        <dbReference type="ARBA" id="ARBA00022603"/>
    </source>
</evidence>
<dbReference type="InterPro" id="IPR029063">
    <property type="entry name" value="SAM-dependent_MTases_sf"/>
</dbReference>
<keyword evidence="2" id="KW-0489">Methyltransferase</keyword>
<name>A0AAE0G6N5_9CHLO</name>
<dbReference type="Gene3D" id="3.40.50.150">
    <property type="entry name" value="Vaccinia Virus protein VP39"/>
    <property type="match status" value="1"/>
</dbReference>
<dbReference type="Proteomes" id="UP001190700">
    <property type="component" value="Unassembled WGS sequence"/>
</dbReference>
<dbReference type="SUPFAM" id="SSF53335">
    <property type="entry name" value="S-adenosyl-L-methionine-dependent methyltransferases"/>
    <property type="match status" value="1"/>
</dbReference>
<organism evidence="6 7">
    <name type="scientific">Cymbomonas tetramitiformis</name>
    <dbReference type="NCBI Taxonomy" id="36881"/>
    <lineage>
        <taxon>Eukaryota</taxon>
        <taxon>Viridiplantae</taxon>
        <taxon>Chlorophyta</taxon>
        <taxon>Pyramimonadophyceae</taxon>
        <taxon>Pyramimonadales</taxon>
        <taxon>Pyramimonadaceae</taxon>
        <taxon>Cymbomonas</taxon>
    </lineage>
</organism>
<keyword evidence="4" id="KW-0949">S-adenosyl-L-methionine</keyword>
<dbReference type="EMBL" id="LGRX02009278">
    <property type="protein sequence ID" value="KAK3271911.1"/>
    <property type="molecule type" value="Genomic_DNA"/>
</dbReference>
<evidence type="ECO:0000313" key="7">
    <source>
        <dbReference type="Proteomes" id="UP001190700"/>
    </source>
</evidence>
<reference evidence="6 7" key="1">
    <citation type="journal article" date="2015" name="Genome Biol. Evol.">
        <title>Comparative Genomics of a Bacterivorous Green Alga Reveals Evolutionary Causalities and Consequences of Phago-Mixotrophic Mode of Nutrition.</title>
        <authorList>
            <person name="Burns J.A."/>
            <person name="Paasch A."/>
            <person name="Narechania A."/>
            <person name="Kim E."/>
        </authorList>
    </citation>
    <scope>NUCLEOTIDE SEQUENCE [LARGE SCALE GENOMIC DNA]</scope>
    <source>
        <strain evidence="6 7">PLY_AMNH</strain>
    </source>
</reference>
<dbReference type="PANTHER" id="PTHR13610:SF11">
    <property type="entry name" value="METHYLTRANSFERASE DOMAIN-CONTAINING PROTEIN"/>
    <property type="match status" value="1"/>
</dbReference>
<gene>
    <name evidence="6" type="ORF">CYMTET_19764</name>
</gene>
<evidence type="ECO:0000259" key="5">
    <source>
        <dbReference type="Pfam" id="PF08123"/>
    </source>
</evidence>
<keyword evidence="7" id="KW-1185">Reference proteome</keyword>
<evidence type="ECO:0000256" key="4">
    <source>
        <dbReference type="ARBA" id="ARBA00022691"/>
    </source>
</evidence>
<evidence type="ECO:0000256" key="1">
    <source>
        <dbReference type="ARBA" id="ARBA00010633"/>
    </source>
</evidence>
<sequence>MKSLPSSSASKPILATSRSPRALVGRRDWVDKRTSHRGHGMWIPLAAVRHPQPKFRCKMRALNSTEVDKWKCRVQAEDPLEADTVRTLLARAYAESAQVESQSSFTAAKLPDEDIRRMQKLSAGQDRLAWTNGEITFEGAMRLGELLSVGPDDVFYDLGSGYGRLTLQAHLQWGVQRSVGVELSMERHNRALEAKGNLQPYLDTKRPVDIINANLLECDLSDATCVYMSSTCWNDVFMAQVLGMLEQGAPALKWAVSTEPLERKFGLKPAWLPLDRMERVPQSWAPEGYPLYIYKRV</sequence>
<dbReference type="InterPro" id="IPR025789">
    <property type="entry name" value="DOT1_dom"/>
</dbReference>
<dbReference type="PANTHER" id="PTHR13610">
    <property type="entry name" value="METHYLTRANSFERASE DOMAIN-CONTAINING PROTEIN"/>
    <property type="match status" value="1"/>
</dbReference>
<comment type="similarity">
    <text evidence="1">Belongs to the ANT/ATPSC lysine N-methyltransferase family.</text>
</comment>
<evidence type="ECO:0000313" key="6">
    <source>
        <dbReference type="EMBL" id="KAK3271911.1"/>
    </source>
</evidence>
<accession>A0AAE0G6N5</accession>
<dbReference type="GO" id="GO:0032259">
    <property type="term" value="P:methylation"/>
    <property type="evidence" value="ECO:0007669"/>
    <property type="project" value="UniProtKB-KW"/>
</dbReference>
<keyword evidence="3" id="KW-0808">Transferase</keyword>